<dbReference type="PANTHER" id="PTHR10464:SF4">
    <property type="entry name" value="UREA TRANSPORTER"/>
    <property type="match status" value="1"/>
</dbReference>
<reference evidence="9 10" key="1">
    <citation type="submission" date="2020-08" db="EMBL/GenBank/DDBJ databases">
        <authorList>
            <person name="Criscuolo A."/>
        </authorList>
    </citation>
    <scope>NUCLEOTIDE SEQUENCE [LARGE SCALE GENOMIC DNA]</scope>
    <source>
        <strain evidence="9">CIP111764</strain>
    </source>
</reference>
<evidence type="ECO:0000256" key="5">
    <source>
        <dbReference type="ARBA" id="ARBA00022989"/>
    </source>
</evidence>
<keyword evidence="10" id="KW-1185">Reference proteome</keyword>
<evidence type="ECO:0000256" key="8">
    <source>
        <dbReference type="SAM" id="Phobius"/>
    </source>
</evidence>
<evidence type="ECO:0000256" key="6">
    <source>
        <dbReference type="ARBA" id="ARBA00023136"/>
    </source>
</evidence>
<comment type="similarity">
    <text evidence="2">Belongs to the urea transporter family.</text>
</comment>
<gene>
    <name evidence="9" type="ORF">PSEWESI4_04893</name>
</gene>
<comment type="subcellular location">
    <subcellularLocation>
        <location evidence="1">Cell membrane</location>
        <topology evidence="1">Multi-pass membrane protein</topology>
    </subcellularLocation>
</comment>
<dbReference type="Pfam" id="PF03253">
    <property type="entry name" value="UT"/>
    <property type="match status" value="1"/>
</dbReference>
<dbReference type="PIRSF" id="PIRSF016502">
    <property type="entry name" value="Urea_transporter"/>
    <property type="match status" value="1"/>
</dbReference>
<dbReference type="InterPro" id="IPR004937">
    <property type="entry name" value="Urea_transporter"/>
</dbReference>
<dbReference type="GO" id="GO:0005886">
    <property type="term" value="C:plasma membrane"/>
    <property type="evidence" value="ECO:0007669"/>
    <property type="project" value="UniProtKB-SubCell"/>
</dbReference>
<feature type="transmembrane region" description="Helical" evidence="8">
    <location>
        <begin position="68"/>
        <end position="86"/>
    </location>
</feature>
<feature type="transmembrane region" description="Helical" evidence="8">
    <location>
        <begin position="92"/>
        <end position="111"/>
    </location>
</feature>
<dbReference type="Gene3D" id="1.10.3430.10">
    <property type="entry name" value="Ammonium transporter AmtB like domains"/>
    <property type="match status" value="1"/>
</dbReference>
<dbReference type="InterPro" id="IPR029020">
    <property type="entry name" value="Ammonium/urea_transptr"/>
</dbReference>
<evidence type="ECO:0000256" key="7">
    <source>
        <dbReference type="PIRSR" id="PIRSR016502-1"/>
    </source>
</evidence>
<comment type="caution">
    <text evidence="9">The sequence shown here is derived from an EMBL/GenBank/DDBJ whole genome shotgun (WGS) entry which is preliminary data.</text>
</comment>
<dbReference type="GO" id="GO:0015204">
    <property type="term" value="F:urea transmembrane transporter activity"/>
    <property type="evidence" value="ECO:0007669"/>
    <property type="project" value="InterPro"/>
</dbReference>
<dbReference type="AlphaFoldDB" id="A0A7U7ETS0"/>
<evidence type="ECO:0000256" key="2">
    <source>
        <dbReference type="ARBA" id="ARBA00005914"/>
    </source>
</evidence>
<dbReference type="PANTHER" id="PTHR10464">
    <property type="entry name" value="UREA TRANSPORTER"/>
    <property type="match status" value="1"/>
</dbReference>
<accession>A0A7U7ETS0</accession>
<dbReference type="Proteomes" id="UP000583387">
    <property type="component" value="Unassembled WGS sequence"/>
</dbReference>
<feature type="site" description="Important for channel permeability" evidence="7">
    <location>
        <position position="268"/>
    </location>
</feature>
<name>A0A7U7ETS0_9GAMM</name>
<organism evidence="9 10">
    <name type="scientific">Zestomonas carbonaria</name>
    <dbReference type="NCBI Taxonomy" id="2762745"/>
    <lineage>
        <taxon>Bacteria</taxon>
        <taxon>Pseudomonadati</taxon>
        <taxon>Pseudomonadota</taxon>
        <taxon>Gammaproteobacteria</taxon>
        <taxon>Pseudomonadales</taxon>
        <taxon>Pseudomonadaceae</taxon>
        <taxon>Zestomonas</taxon>
    </lineage>
</organism>
<evidence type="ECO:0000313" key="10">
    <source>
        <dbReference type="Proteomes" id="UP000583387"/>
    </source>
</evidence>
<keyword evidence="3" id="KW-1003">Cell membrane</keyword>
<sequence length="294" mass="30737">MNRTLSLSRALLNGCSQIFLQRHPLCGALVLLAIVLSAPHLLGGALLGGLAGLLVARRRGYAGQDIDAGLYGYNGTLLGLLLAGQFEWSPLLPLLAIVAGGLSSLLLHRLLRHARQHAGLPAYTLPFVLLGWVLLALAAPLGLEAGAPGMTALRPDALGLAEAVLRGVGQVLFLDSPLAGACLLLGLLLADWRAAAWAAFASLAGLVVALFQGWPHATALLGLYGYNAVLAALALSQSHRRPWAPLTGILLTLLLQPCFTALALPPLTAPFILSCWLVLASSRSTRQPVPPRTV</sequence>
<feature type="transmembrane region" description="Helical" evidence="8">
    <location>
        <begin position="163"/>
        <end position="187"/>
    </location>
</feature>
<evidence type="ECO:0000256" key="4">
    <source>
        <dbReference type="ARBA" id="ARBA00022692"/>
    </source>
</evidence>
<feature type="transmembrane region" description="Helical" evidence="8">
    <location>
        <begin position="123"/>
        <end position="143"/>
    </location>
</feature>
<protein>
    <submittedName>
        <fullName evidence="9">Urea transporter</fullName>
    </submittedName>
</protein>
<keyword evidence="4 8" id="KW-0812">Transmembrane</keyword>
<keyword evidence="5 8" id="KW-1133">Transmembrane helix</keyword>
<keyword evidence="6 8" id="KW-0472">Membrane</keyword>
<feature type="transmembrane region" description="Helical" evidence="8">
    <location>
        <begin position="27"/>
        <end position="56"/>
    </location>
</feature>
<feature type="transmembrane region" description="Helical" evidence="8">
    <location>
        <begin position="194"/>
        <end position="211"/>
    </location>
</feature>
<proteinExistence type="inferred from homology"/>
<dbReference type="RefSeq" id="WP_187673879.1">
    <property type="nucleotide sequence ID" value="NZ_CAJFCI010000097.1"/>
</dbReference>
<evidence type="ECO:0000313" key="9">
    <source>
        <dbReference type="EMBL" id="CAD5110570.1"/>
    </source>
</evidence>
<dbReference type="EMBL" id="CAJFCI010000097">
    <property type="protein sequence ID" value="CAD5110570.1"/>
    <property type="molecule type" value="Genomic_DNA"/>
</dbReference>
<evidence type="ECO:0000256" key="1">
    <source>
        <dbReference type="ARBA" id="ARBA00004651"/>
    </source>
</evidence>
<evidence type="ECO:0000256" key="3">
    <source>
        <dbReference type="ARBA" id="ARBA00022475"/>
    </source>
</evidence>